<keyword evidence="4" id="KW-1133">Transmembrane helix</keyword>
<keyword evidence="4" id="KW-0812">Transmembrane</keyword>
<dbReference type="InterPro" id="IPR041916">
    <property type="entry name" value="Anti_sigma_zinc_sf"/>
</dbReference>
<feature type="compositionally biased region" description="Basic and acidic residues" evidence="3">
    <location>
        <begin position="8"/>
        <end position="19"/>
    </location>
</feature>
<gene>
    <name evidence="5" type="ORF">AB8O55_24845</name>
</gene>
<dbReference type="Proteomes" id="UP001564626">
    <property type="component" value="Unassembled WGS sequence"/>
</dbReference>
<dbReference type="Gene3D" id="1.10.10.1320">
    <property type="entry name" value="Anti-sigma factor, zinc-finger domain"/>
    <property type="match status" value="1"/>
</dbReference>
<accession>A0ABV4CNI0</accession>
<feature type="compositionally biased region" description="Basic residues" evidence="3">
    <location>
        <begin position="66"/>
        <end position="79"/>
    </location>
</feature>
<feature type="region of interest" description="Disordered" evidence="3">
    <location>
        <begin position="1"/>
        <end position="20"/>
    </location>
</feature>
<evidence type="ECO:0000256" key="2">
    <source>
        <dbReference type="ARBA" id="ARBA00023163"/>
    </source>
</evidence>
<keyword evidence="2" id="KW-0804">Transcription</keyword>
<evidence type="ECO:0000256" key="3">
    <source>
        <dbReference type="SAM" id="MobiDB-lite"/>
    </source>
</evidence>
<protein>
    <recommendedName>
        <fullName evidence="7">Zinc-finger</fullName>
    </recommendedName>
</protein>
<dbReference type="RefSeq" id="WP_345355634.1">
    <property type="nucleotide sequence ID" value="NZ_BAABII010000001.1"/>
</dbReference>
<keyword evidence="1" id="KW-0805">Transcription regulation</keyword>
<evidence type="ECO:0000256" key="4">
    <source>
        <dbReference type="SAM" id="Phobius"/>
    </source>
</evidence>
<dbReference type="EMBL" id="JBGEHV010000062">
    <property type="protein sequence ID" value="MEY8042647.1"/>
    <property type="molecule type" value="Genomic_DNA"/>
</dbReference>
<organism evidence="5 6">
    <name type="scientific">Saccharopolyspora cebuensis</name>
    <dbReference type="NCBI Taxonomy" id="418759"/>
    <lineage>
        <taxon>Bacteria</taxon>
        <taxon>Bacillati</taxon>
        <taxon>Actinomycetota</taxon>
        <taxon>Actinomycetes</taxon>
        <taxon>Pseudonocardiales</taxon>
        <taxon>Pseudonocardiaceae</taxon>
        <taxon>Saccharopolyspora</taxon>
    </lineage>
</organism>
<proteinExistence type="predicted"/>
<feature type="transmembrane region" description="Helical" evidence="4">
    <location>
        <begin position="86"/>
        <end position="107"/>
    </location>
</feature>
<comment type="caution">
    <text evidence="5">The sequence shown here is derived from an EMBL/GenBank/DDBJ whole genome shotgun (WGS) entry which is preliminary data.</text>
</comment>
<keyword evidence="4" id="KW-0472">Membrane</keyword>
<sequence length="110" mass="11897">MENATDTGGRKRETVRGTEHAAIQRRLAPYSTGEVDGVEWVLLHTHVAGCAACRAEVEHPAPRTRAAPRRIPPRPRPRPRPAPPRWPVVCGGLAVAALVVTSVTHAACSW</sequence>
<evidence type="ECO:0000313" key="6">
    <source>
        <dbReference type="Proteomes" id="UP001564626"/>
    </source>
</evidence>
<name>A0ABV4CNI0_9PSEU</name>
<keyword evidence="6" id="KW-1185">Reference proteome</keyword>
<reference evidence="5 6" key="1">
    <citation type="submission" date="2024-08" db="EMBL/GenBank/DDBJ databases">
        <title>Genome mining of Saccharopolyspora cebuensis PGLac3 from Nigerian medicinal plant.</title>
        <authorList>
            <person name="Ezeobiora C.E."/>
            <person name="Igbokwe N.H."/>
            <person name="Amin D.H."/>
            <person name="Mendie U.E."/>
        </authorList>
    </citation>
    <scope>NUCLEOTIDE SEQUENCE [LARGE SCALE GENOMIC DNA]</scope>
    <source>
        <strain evidence="5 6">PGLac3</strain>
    </source>
</reference>
<evidence type="ECO:0000256" key="1">
    <source>
        <dbReference type="ARBA" id="ARBA00023015"/>
    </source>
</evidence>
<evidence type="ECO:0000313" key="5">
    <source>
        <dbReference type="EMBL" id="MEY8042647.1"/>
    </source>
</evidence>
<evidence type="ECO:0008006" key="7">
    <source>
        <dbReference type="Google" id="ProtNLM"/>
    </source>
</evidence>
<feature type="region of interest" description="Disordered" evidence="3">
    <location>
        <begin position="58"/>
        <end position="86"/>
    </location>
</feature>